<protein>
    <submittedName>
        <fullName evidence="2">Uncharacterized protein</fullName>
    </submittedName>
</protein>
<keyword evidence="1" id="KW-1185">Reference proteome</keyword>
<organism evidence="1 2">
    <name type="scientific">Romanomermis culicivorax</name>
    <name type="common">Nematode worm</name>
    <dbReference type="NCBI Taxonomy" id="13658"/>
    <lineage>
        <taxon>Eukaryota</taxon>
        <taxon>Metazoa</taxon>
        <taxon>Ecdysozoa</taxon>
        <taxon>Nematoda</taxon>
        <taxon>Enoplea</taxon>
        <taxon>Dorylaimia</taxon>
        <taxon>Mermithida</taxon>
        <taxon>Mermithoidea</taxon>
        <taxon>Mermithidae</taxon>
        <taxon>Romanomermis</taxon>
    </lineage>
</organism>
<dbReference type="WBParaSite" id="nRc.2.0.1.t27061-RA">
    <property type="protein sequence ID" value="nRc.2.0.1.t27061-RA"/>
    <property type="gene ID" value="nRc.2.0.1.g27061"/>
</dbReference>
<dbReference type="Proteomes" id="UP000887565">
    <property type="component" value="Unplaced"/>
</dbReference>
<evidence type="ECO:0000313" key="1">
    <source>
        <dbReference type="Proteomes" id="UP000887565"/>
    </source>
</evidence>
<evidence type="ECO:0000313" key="2">
    <source>
        <dbReference type="WBParaSite" id="nRc.2.0.1.t27061-RA"/>
    </source>
</evidence>
<dbReference type="AlphaFoldDB" id="A0A915JM39"/>
<name>A0A915JM39_ROMCU</name>
<sequence length="74" mass="8275">MLPTGSGYDNEMTRVVVCGGQSSSRLWPSSCHNLMMMGSRRLTMGYRQTIGGVNCEANVVRQFRGQKCLWRGMV</sequence>
<accession>A0A915JM39</accession>
<reference evidence="2" key="1">
    <citation type="submission" date="2022-11" db="UniProtKB">
        <authorList>
            <consortium name="WormBaseParasite"/>
        </authorList>
    </citation>
    <scope>IDENTIFICATION</scope>
</reference>
<proteinExistence type="predicted"/>